<dbReference type="EMBL" id="KV426443">
    <property type="protein sequence ID" value="KZV80835.1"/>
    <property type="molecule type" value="Genomic_DNA"/>
</dbReference>
<feature type="compositionally biased region" description="Low complexity" evidence="9">
    <location>
        <begin position="776"/>
        <end position="802"/>
    </location>
</feature>
<evidence type="ECO:0000259" key="11">
    <source>
        <dbReference type="PROSITE" id="PS51204"/>
    </source>
</evidence>
<comment type="subcellular location">
    <subcellularLocation>
        <location evidence="1">Nucleus</location>
    </subcellularLocation>
</comment>
<dbReference type="PANTHER" id="PTHR46459">
    <property type="entry name" value="E1A-BINDING PROTEIN P400-RELATED"/>
    <property type="match status" value="1"/>
</dbReference>
<gene>
    <name evidence="12" type="ORF">EXIGLDRAFT_659085</name>
</gene>
<protein>
    <recommendedName>
        <fullName evidence="8">Vacuolar import and degradation protein 21</fullName>
    </recommendedName>
</protein>
<feature type="region of interest" description="Disordered" evidence="9">
    <location>
        <begin position="189"/>
        <end position="217"/>
    </location>
</feature>
<comment type="similarity">
    <text evidence="2">Belongs to the EAF1 family.</text>
</comment>
<dbReference type="InterPro" id="IPR014012">
    <property type="entry name" value="HSA_dom"/>
</dbReference>
<dbReference type="InParanoid" id="A0A165BL13"/>
<evidence type="ECO:0000256" key="3">
    <source>
        <dbReference type="ARBA" id="ARBA00022763"/>
    </source>
</evidence>
<dbReference type="GO" id="GO:0005634">
    <property type="term" value="C:nucleus"/>
    <property type="evidence" value="ECO:0007669"/>
    <property type="project" value="UniProtKB-SubCell"/>
</dbReference>
<accession>A0A165BL13</accession>
<dbReference type="GO" id="GO:0006325">
    <property type="term" value="P:chromatin organization"/>
    <property type="evidence" value="ECO:0007669"/>
    <property type="project" value="UniProtKB-KW"/>
</dbReference>
<feature type="compositionally biased region" description="Acidic residues" evidence="9">
    <location>
        <begin position="207"/>
        <end position="217"/>
    </location>
</feature>
<dbReference type="STRING" id="1314781.A0A165BL13"/>
<evidence type="ECO:0000256" key="6">
    <source>
        <dbReference type="ARBA" id="ARBA00023242"/>
    </source>
</evidence>
<name>A0A165BL13_EXIGL</name>
<comment type="function">
    <text evidence="7">Component of the NuA4 histone acetyltransferase complex which is involved in transcriptional activation of selected genes principally by acetylation of nucleosomal histone H4 and H2A. The NuA4 complex is also involved in DNA repair.</text>
</comment>
<feature type="region of interest" description="Disordered" evidence="9">
    <location>
        <begin position="1"/>
        <end position="21"/>
    </location>
</feature>
<dbReference type="InterPro" id="IPR009057">
    <property type="entry name" value="Homeodomain-like_sf"/>
</dbReference>
<dbReference type="GO" id="GO:0003682">
    <property type="term" value="F:chromatin binding"/>
    <property type="evidence" value="ECO:0007669"/>
    <property type="project" value="TreeGrafter"/>
</dbReference>
<keyword evidence="6" id="KW-0539">Nucleus</keyword>
<dbReference type="Gene3D" id="1.10.10.60">
    <property type="entry name" value="Homeodomain-like"/>
    <property type="match status" value="1"/>
</dbReference>
<evidence type="ECO:0000313" key="12">
    <source>
        <dbReference type="EMBL" id="KZV80835.1"/>
    </source>
</evidence>
<dbReference type="PROSITE" id="PS50090">
    <property type="entry name" value="MYB_LIKE"/>
    <property type="match status" value="1"/>
</dbReference>
<dbReference type="SMART" id="SM00573">
    <property type="entry name" value="HSA"/>
    <property type="match status" value="1"/>
</dbReference>
<dbReference type="CDD" id="cd00167">
    <property type="entry name" value="SANT"/>
    <property type="match status" value="1"/>
</dbReference>
<feature type="region of interest" description="Disordered" evidence="9">
    <location>
        <begin position="691"/>
        <end position="722"/>
    </location>
</feature>
<dbReference type="InterPro" id="IPR001005">
    <property type="entry name" value="SANT/Myb"/>
</dbReference>
<sequence>MAVDLDFDAAQQPGPPPPPSVLVPESAFTRRLPIPPLSSLPPTFNHTIKPTKLQRLREKAKKEGTTAKTPLPEFIPLGLNRWAATVRANPVYKHVKKSTKILTTNDWRLAFEELMFIRAMDKIDKLKQENMWSFRQPKRSKQPPSIKVHWDYLLDEMKWMRTDFREERKWKVALAHDLALACKAWYDASPEDRPSHCSKWSRLLEPEPADGDDDDDFEMDEAVDDASTLPVASQPVSVSEPMIVEGWQPPAYGTPDPLGPPSPERVPAFDPDAERAFGSATHSHLEPVTDDAAPRPITEVLEEHDVALKTEEVDQPILGLPEMEMDVDAQEAKRGQTANSVGPGSGSKLGPHKELRDPILELDNEDLWIEFGKLLVVEAEKPQPQTSEEVAAQPPPPIQLRNQDADIRLPEIFPELDPYDALPLNDFDIAMNLHQIKDRPSDKRIDDTYGKVTSTNPFMDARPTLISALNPAQKWRNGEWFDLDDAIIQPTTSTVDKELDPFASELFRMHGTSTTPRPSSFTKPPQNPAGRAAELSWTKADDELLKSIVERIPNNWLLVAEWFNSSRLTIASDKRSAWDCCERWHRKFGLPASAPATAQDQPRSPSPTFHHEHPTVRILKRLASQAGLGTNTEPKKRRRLLHMQDAVRKVVKKREQQQRSNLADKKRAMTAVVHETHTKIAKTSLSALELTRMKADRDNQEREDRQRALRQSELQRQAQQQLNNQREMILKGMQQNGQTPQQLAALRAQAMAQGRITGAPPGMVPIPMQNLTPQQRAHMMAAHAARANAGSSSSPQLHSSPPQTSPPRPGHMQPVPRPGSTVPTDPAAFQAAQQQALHAVMMQGYSNDEQMRQRVAVQTMLGALPPGQSAPGGGRS</sequence>
<feature type="region of interest" description="Disordered" evidence="9">
    <location>
        <begin position="650"/>
        <end position="670"/>
    </location>
</feature>
<evidence type="ECO:0000313" key="13">
    <source>
        <dbReference type="Proteomes" id="UP000077266"/>
    </source>
</evidence>
<feature type="compositionally biased region" description="Polar residues" evidence="9">
    <location>
        <begin position="511"/>
        <end position="524"/>
    </location>
</feature>
<dbReference type="GO" id="GO:0035267">
    <property type="term" value="C:NuA4 histone acetyltransferase complex"/>
    <property type="evidence" value="ECO:0007669"/>
    <property type="project" value="TreeGrafter"/>
</dbReference>
<feature type="compositionally biased region" description="Polar residues" evidence="9">
    <location>
        <begin position="596"/>
        <end position="607"/>
    </location>
</feature>
<feature type="domain" description="Myb-like" evidence="10">
    <location>
        <begin position="536"/>
        <end position="588"/>
    </location>
</feature>
<feature type="domain" description="HSA" evidence="11">
    <location>
        <begin position="137"/>
        <end position="216"/>
    </location>
</feature>
<evidence type="ECO:0000256" key="2">
    <source>
        <dbReference type="ARBA" id="ARBA00008913"/>
    </source>
</evidence>
<proteinExistence type="inferred from homology"/>
<feature type="region of interest" description="Disordered" evidence="9">
    <location>
        <begin position="592"/>
        <end position="611"/>
    </location>
</feature>
<evidence type="ECO:0000256" key="1">
    <source>
        <dbReference type="ARBA" id="ARBA00004123"/>
    </source>
</evidence>
<feature type="compositionally biased region" description="Low complexity" evidence="9">
    <location>
        <begin position="709"/>
        <end position="722"/>
    </location>
</feature>
<dbReference type="Pfam" id="PF07529">
    <property type="entry name" value="HSA"/>
    <property type="match status" value="1"/>
</dbReference>
<keyword evidence="13" id="KW-1185">Reference proteome</keyword>
<evidence type="ECO:0000256" key="7">
    <source>
        <dbReference type="ARBA" id="ARBA00025178"/>
    </source>
</evidence>
<dbReference type="GO" id="GO:0006281">
    <property type="term" value="P:DNA repair"/>
    <property type="evidence" value="ECO:0007669"/>
    <property type="project" value="UniProtKB-KW"/>
</dbReference>
<feature type="region of interest" description="Disordered" evidence="9">
    <location>
        <begin position="776"/>
        <end position="825"/>
    </location>
</feature>
<dbReference type="SUPFAM" id="SSF46689">
    <property type="entry name" value="Homeodomain-like"/>
    <property type="match status" value="1"/>
</dbReference>
<dbReference type="OrthoDB" id="5364245at2759"/>
<feature type="region of interest" description="Disordered" evidence="9">
    <location>
        <begin position="511"/>
        <end position="533"/>
    </location>
</feature>
<keyword evidence="3" id="KW-0227">DNA damage</keyword>
<evidence type="ECO:0000256" key="5">
    <source>
        <dbReference type="ARBA" id="ARBA00023204"/>
    </source>
</evidence>
<keyword evidence="4" id="KW-0156">Chromatin regulator</keyword>
<organism evidence="12 13">
    <name type="scientific">Exidia glandulosa HHB12029</name>
    <dbReference type="NCBI Taxonomy" id="1314781"/>
    <lineage>
        <taxon>Eukaryota</taxon>
        <taxon>Fungi</taxon>
        <taxon>Dikarya</taxon>
        <taxon>Basidiomycota</taxon>
        <taxon>Agaricomycotina</taxon>
        <taxon>Agaricomycetes</taxon>
        <taxon>Auriculariales</taxon>
        <taxon>Exidiaceae</taxon>
        <taxon>Exidia</taxon>
    </lineage>
</organism>
<keyword evidence="5" id="KW-0234">DNA repair</keyword>
<evidence type="ECO:0000256" key="4">
    <source>
        <dbReference type="ARBA" id="ARBA00022853"/>
    </source>
</evidence>
<dbReference type="PANTHER" id="PTHR46459:SF1">
    <property type="entry name" value="E1A-BINDING PROTEIN P400"/>
    <property type="match status" value="1"/>
</dbReference>
<evidence type="ECO:0000256" key="8">
    <source>
        <dbReference type="ARBA" id="ARBA00029670"/>
    </source>
</evidence>
<reference evidence="12 13" key="1">
    <citation type="journal article" date="2016" name="Mol. Biol. Evol.">
        <title>Comparative Genomics of Early-Diverging Mushroom-Forming Fungi Provides Insights into the Origins of Lignocellulose Decay Capabilities.</title>
        <authorList>
            <person name="Nagy L.G."/>
            <person name="Riley R."/>
            <person name="Tritt A."/>
            <person name="Adam C."/>
            <person name="Daum C."/>
            <person name="Floudas D."/>
            <person name="Sun H."/>
            <person name="Yadav J.S."/>
            <person name="Pangilinan J."/>
            <person name="Larsson K.H."/>
            <person name="Matsuura K."/>
            <person name="Barry K."/>
            <person name="Labutti K."/>
            <person name="Kuo R."/>
            <person name="Ohm R.A."/>
            <person name="Bhattacharya S.S."/>
            <person name="Shirouzu T."/>
            <person name="Yoshinaga Y."/>
            <person name="Martin F.M."/>
            <person name="Grigoriev I.V."/>
            <person name="Hibbett D.S."/>
        </authorList>
    </citation>
    <scope>NUCLEOTIDE SEQUENCE [LARGE SCALE GENOMIC DNA]</scope>
    <source>
        <strain evidence="12 13">HHB12029</strain>
    </source>
</reference>
<dbReference type="Pfam" id="PF13921">
    <property type="entry name" value="Myb_DNA-bind_6"/>
    <property type="match status" value="1"/>
</dbReference>
<feature type="compositionally biased region" description="Basic and acidic residues" evidence="9">
    <location>
        <begin position="650"/>
        <end position="667"/>
    </location>
</feature>
<dbReference type="Proteomes" id="UP000077266">
    <property type="component" value="Unassembled WGS sequence"/>
</dbReference>
<dbReference type="PROSITE" id="PS51204">
    <property type="entry name" value="HSA"/>
    <property type="match status" value="1"/>
</dbReference>
<feature type="region of interest" description="Disordered" evidence="9">
    <location>
        <begin position="331"/>
        <end position="353"/>
    </location>
</feature>
<evidence type="ECO:0000256" key="9">
    <source>
        <dbReference type="SAM" id="MobiDB-lite"/>
    </source>
</evidence>
<evidence type="ECO:0000259" key="10">
    <source>
        <dbReference type="PROSITE" id="PS50090"/>
    </source>
</evidence>
<dbReference type="FunCoup" id="A0A165BL13">
    <property type="interactions" value="13"/>
</dbReference>
<dbReference type="AlphaFoldDB" id="A0A165BL13"/>
<feature type="compositionally biased region" description="Basic and acidic residues" evidence="9">
    <location>
        <begin position="691"/>
        <end position="707"/>
    </location>
</feature>